<dbReference type="Pfam" id="PF13302">
    <property type="entry name" value="Acetyltransf_3"/>
    <property type="match status" value="1"/>
</dbReference>
<accession>A0A917YH81</accession>
<dbReference type="PANTHER" id="PTHR43792">
    <property type="entry name" value="GNAT FAMILY, PUTATIVE (AFU_ORTHOLOGUE AFUA_3G00765)-RELATED-RELATED"/>
    <property type="match status" value="1"/>
</dbReference>
<evidence type="ECO:0000313" key="2">
    <source>
        <dbReference type="EMBL" id="GGO24548.1"/>
    </source>
</evidence>
<organism evidence="2 3">
    <name type="scientific">Gemmobacter aquaticus</name>
    <dbReference type="NCBI Taxonomy" id="490185"/>
    <lineage>
        <taxon>Bacteria</taxon>
        <taxon>Pseudomonadati</taxon>
        <taxon>Pseudomonadota</taxon>
        <taxon>Alphaproteobacteria</taxon>
        <taxon>Rhodobacterales</taxon>
        <taxon>Paracoccaceae</taxon>
        <taxon>Gemmobacter</taxon>
    </lineage>
</organism>
<keyword evidence="3" id="KW-1185">Reference proteome</keyword>
<dbReference type="PROSITE" id="PS51186">
    <property type="entry name" value="GNAT"/>
    <property type="match status" value="1"/>
</dbReference>
<proteinExistence type="predicted"/>
<protein>
    <submittedName>
        <fullName evidence="2">N-acetyltransferase</fullName>
    </submittedName>
</protein>
<dbReference type="AlphaFoldDB" id="A0A917YH81"/>
<name>A0A917YH81_9RHOB</name>
<dbReference type="InterPro" id="IPR000182">
    <property type="entry name" value="GNAT_dom"/>
</dbReference>
<reference evidence="2 3" key="1">
    <citation type="journal article" date="2014" name="Int. J. Syst. Evol. Microbiol.">
        <title>Complete genome sequence of Corynebacterium casei LMG S-19264T (=DSM 44701T), isolated from a smear-ripened cheese.</title>
        <authorList>
            <consortium name="US DOE Joint Genome Institute (JGI-PGF)"/>
            <person name="Walter F."/>
            <person name="Albersmeier A."/>
            <person name="Kalinowski J."/>
            <person name="Ruckert C."/>
        </authorList>
    </citation>
    <scope>NUCLEOTIDE SEQUENCE [LARGE SCALE GENOMIC DNA]</scope>
    <source>
        <strain evidence="2 3">CGMCC 1.7029</strain>
    </source>
</reference>
<comment type="caution">
    <text evidence="2">The sequence shown here is derived from an EMBL/GenBank/DDBJ whole genome shotgun (WGS) entry which is preliminary data.</text>
</comment>
<dbReference type="Proteomes" id="UP000598196">
    <property type="component" value="Unassembled WGS sequence"/>
</dbReference>
<sequence length="168" mass="19432">MIFVTERLILRRARLDDLNDIHTVLSNAAAMRYWATPEHETLEQSRDWLCSMLGADTSRSDEFVIEHQGRVIGKAGAWMLPDIAYILHPDHWRRGLMTEAMRVLIPYLFAQHNVPRLTAEVDPRNAATIALLQRFGFTETHRAERTLKWKDEWCDSIYFALPRSAVGA</sequence>
<dbReference type="EMBL" id="BMLP01000001">
    <property type="protein sequence ID" value="GGO24548.1"/>
    <property type="molecule type" value="Genomic_DNA"/>
</dbReference>
<dbReference type="CDD" id="cd04301">
    <property type="entry name" value="NAT_SF"/>
    <property type="match status" value="1"/>
</dbReference>
<evidence type="ECO:0000259" key="1">
    <source>
        <dbReference type="PROSITE" id="PS51186"/>
    </source>
</evidence>
<dbReference type="Gene3D" id="3.40.630.30">
    <property type="match status" value="1"/>
</dbReference>
<dbReference type="GO" id="GO:0016747">
    <property type="term" value="F:acyltransferase activity, transferring groups other than amino-acyl groups"/>
    <property type="evidence" value="ECO:0007669"/>
    <property type="project" value="InterPro"/>
</dbReference>
<evidence type="ECO:0000313" key="3">
    <source>
        <dbReference type="Proteomes" id="UP000598196"/>
    </source>
</evidence>
<dbReference type="InterPro" id="IPR016181">
    <property type="entry name" value="Acyl_CoA_acyltransferase"/>
</dbReference>
<gene>
    <name evidence="2" type="ORF">GCM10010991_03110</name>
</gene>
<dbReference type="SUPFAM" id="SSF55729">
    <property type="entry name" value="Acyl-CoA N-acyltransferases (Nat)"/>
    <property type="match status" value="1"/>
</dbReference>
<dbReference type="InterPro" id="IPR051531">
    <property type="entry name" value="N-acetyltransferase"/>
</dbReference>
<feature type="domain" description="N-acetyltransferase" evidence="1">
    <location>
        <begin position="8"/>
        <end position="164"/>
    </location>
</feature>
<dbReference type="RefSeq" id="WP_146285889.1">
    <property type="nucleotide sequence ID" value="NZ_BMLP01000001.1"/>
</dbReference>
<dbReference type="OrthoDB" id="9804153at2"/>